<dbReference type="HOGENOM" id="CLU_2500175_0_0_1"/>
<dbReference type="Proteomes" id="UP000000305">
    <property type="component" value="Unassembled WGS sequence"/>
</dbReference>
<dbReference type="AlphaFoldDB" id="E9FTD8"/>
<keyword evidence="2" id="KW-1185">Reference proteome</keyword>
<sequence length="86" mass="9422">MPSRTTTTTTTDATLRGKKKHICRLDFSSHLALVVAHQPVIDFENGSADQRHLHLLEIAYKVGNMIKADRKTTQWEEGGGGGTSTS</sequence>
<gene>
    <name evidence="1" type="ORF">DAPPUDRAFT_233155</name>
</gene>
<accession>E9FTD8</accession>
<evidence type="ECO:0000313" key="2">
    <source>
        <dbReference type="Proteomes" id="UP000000305"/>
    </source>
</evidence>
<name>E9FTD8_DAPPU</name>
<dbReference type="InParanoid" id="E9FTD8"/>
<protein>
    <submittedName>
        <fullName evidence="1">Uncharacterized protein</fullName>
    </submittedName>
</protein>
<dbReference type="KEGG" id="dpx:DAPPUDRAFT_233155"/>
<reference evidence="1 2" key="1">
    <citation type="journal article" date="2011" name="Science">
        <title>The ecoresponsive genome of Daphnia pulex.</title>
        <authorList>
            <person name="Colbourne J.K."/>
            <person name="Pfrender M.E."/>
            <person name="Gilbert D."/>
            <person name="Thomas W.K."/>
            <person name="Tucker A."/>
            <person name="Oakley T.H."/>
            <person name="Tokishita S."/>
            <person name="Aerts A."/>
            <person name="Arnold G.J."/>
            <person name="Basu M.K."/>
            <person name="Bauer D.J."/>
            <person name="Caceres C.E."/>
            <person name="Carmel L."/>
            <person name="Casola C."/>
            <person name="Choi J.H."/>
            <person name="Detter J.C."/>
            <person name="Dong Q."/>
            <person name="Dusheyko S."/>
            <person name="Eads B.D."/>
            <person name="Frohlich T."/>
            <person name="Geiler-Samerotte K.A."/>
            <person name="Gerlach D."/>
            <person name="Hatcher P."/>
            <person name="Jogdeo S."/>
            <person name="Krijgsveld J."/>
            <person name="Kriventseva E.V."/>
            <person name="Kultz D."/>
            <person name="Laforsch C."/>
            <person name="Lindquist E."/>
            <person name="Lopez J."/>
            <person name="Manak J.R."/>
            <person name="Muller J."/>
            <person name="Pangilinan J."/>
            <person name="Patwardhan R.P."/>
            <person name="Pitluck S."/>
            <person name="Pritham E.J."/>
            <person name="Rechtsteiner A."/>
            <person name="Rho M."/>
            <person name="Rogozin I.B."/>
            <person name="Sakarya O."/>
            <person name="Salamov A."/>
            <person name="Schaack S."/>
            <person name="Shapiro H."/>
            <person name="Shiga Y."/>
            <person name="Skalitzky C."/>
            <person name="Smith Z."/>
            <person name="Souvorov A."/>
            <person name="Sung W."/>
            <person name="Tang Z."/>
            <person name="Tsuchiya D."/>
            <person name="Tu H."/>
            <person name="Vos H."/>
            <person name="Wang M."/>
            <person name="Wolf Y.I."/>
            <person name="Yamagata H."/>
            <person name="Yamada T."/>
            <person name="Ye Y."/>
            <person name="Shaw J.R."/>
            <person name="Andrews J."/>
            <person name="Crease T.J."/>
            <person name="Tang H."/>
            <person name="Lucas S.M."/>
            <person name="Robertson H.M."/>
            <person name="Bork P."/>
            <person name="Koonin E.V."/>
            <person name="Zdobnov E.M."/>
            <person name="Grigoriev I.V."/>
            <person name="Lynch M."/>
            <person name="Boore J.L."/>
        </authorList>
    </citation>
    <scope>NUCLEOTIDE SEQUENCE [LARGE SCALE GENOMIC DNA]</scope>
</reference>
<proteinExistence type="predicted"/>
<dbReference type="EMBL" id="GL732524">
    <property type="protein sequence ID" value="EFX89347.1"/>
    <property type="molecule type" value="Genomic_DNA"/>
</dbReference>
<organism evidence="1 2">
    <name type="scientific">Daphnia pulex</name>
    <name type="common">Water flea</name>
    <dbReference type="NCBI Taxonomy" id="6669"/>
    <lineage>
        <taxon>Eukaryota</taxon>
        <taxon>Metazoa</taxon>
        <taxon>Ecdysozoa</taxon>
        <taxon>Arthropoda</taxon>
        <taxon>Crustacea</taxon>
        <taxon>Branchiopoda</taxon>
        <taxon>Diplostraca</taxon>
        <taxon>Cladocera</taxon>
        <taxon>Anomopoda</taxon>
        <taxon>Daphniidae</taxon>
        <taxon>Daphnia</taxon>
    </lineage>
</organism>
<evidence type="ECO:0000313" key="1">
    <source>
        <dbReference type="EMBL" id="EFX89347.1"/>
    </source>
</evidence>